<protein>
    <recommendedName>
        <fullName evidence="3">Zinc-binding domain-containing protein</fullName>
    </recommendedName>
</protein>
<accession>A0A1F6W859</accession>
<dbReference type="Proteomes" id="UP000177777">
    <property type="component" value="Unassembled WGS sequence"/>
</dbReference>
<proteinExistence type="predicted"/>
<dbReference type="EMBL" id="MFUE01000002">
    <property type="protein sequence ID" value="OGI78093.1"/>
    <property type="molecule type" value="Genomic_DNA"/>
</dbReference>
<evidence type="ECO:0000313" key="1">
    <source>
        <dbReference type="EMBL" id="OGI78093.1"/>
    </source>
</evidence>
<evidence type="ECO:0000313" key="2">
    <source>
        <dbReference type="Proteomes" id="UP000177777"/>
    </source>
</evidence>
<dbReference type="AlphaFoldDB" id="A0A1F6W859"/>
<reference evidence="1 2" key="1">
    <citation type="journal article" date="2016" name="Nat. Commun.">
        <title>Thousands of microbial genomes shed light on interconnected biogeochemical processes in an aquifer system.</title>
        <authorList>
            <person name="Anantharaman K."/>
            <person name="Brown C.T."/>
            <person name="Hug L.A."/>
            <person name="Sharon I."/>
            <person name="Castelle C.J."/>
            <person name="Probst A.J."/>
            <person name="Thomas B.C."/>
            <person name="Singh A."/>
            <person name="Wilkins M.J."/>
            <person name="Karaoz U."/>
            <person name="Brodie E.L."/>
            <person name="Williams K.H."/>
            <person name="Hubbard S.S."/>
            <person name="Banfield J.F."/>
        </authorList>
    </citation>
    <scope>NUCLEOTIDE SEQUENCE [LARGE SCALE GENOMIC DNA]</scope>
</reference>
<name>A0A1F6W859_9BACT</name>
<sequence>MNKETKVCQNCKTSFTIEPEDFEFYKKLGASQPKYCPDCRFRIRCLFRNEKSLYSRKCDKCGAPVVTIYNTRSPYTVYCVKCWDSNSWDPYEYGLDYDPNRPFFKQLGELLKKVPKKATYVSSSSKYGPNINSDYTNVASGNKDSYLIFNSSGCEEAFYSRGVVESRDVSDIYFGMNLERCYEGINIDQCANVQYAQNVVSSLDSQFLLNVVGLQNCFGCVNLRHKAYHYFNEPLSKTEYERKVSAIRGSFKKTEEVKKVLSEFALKFPRRQNNNIKTVDSVGDYLFECKNLVQCFEATRTEDSKYCFSVKFLKDAYDVIGYGYDSELLLECVGVGLSSRVVGTYWASSCHDIDYSYCVESSEYCFGCDGLRHANYSILNKHYMKEEYQKLRAKIVTELRSKGLYGGFFPLEIAPSAYNESVGQENLPLTRGGAEQMGFRWEEDLQMTKGKETLRSDDIPDHIHDVKDSITSEILACISCGRNYRIIPAELELYRKILVSLPRQCFNCRYLERIRARGPFTVYDRICAKCHKQIKTSFAPDRPEIVYCEQCYQAEVV</sequence>
<organism evidence="1 2">
    <name type="scientific">Candidatus Nomurabacteria bacterium RIFCSPHIGHO2_02_FULL_41_18</name>
    <dbReference type="NCBI Taxonomy" id="1801754"/>
    <lineage>
        <taxon>Bacteria</taxon>
        <taxon>Candidatus Nomuraibacteriota</taxon>
    </lineage>
</organism>
<evidence type="ECO:0008006" key="3">
    <source>
        <dbReference type="Google" id="ProtNLM"/>
    </source>
</evidence>
<comment type="caution">
    <text evidence="1">The sequence shown here is derived from an EMBL/GenBank/DDBJ whole genome shotgun (WGS) entry which is preliminary data.</text>
</comment>
<gene>
    <name evidence="1" type="ORF">A3D42_02645</name>
</gene>